<dbReference type="AlphaFoldDB" id="A0A409Y8X5"/>
<organism evidence="1 2">
    <name type="scientific">Gymnopilus dilepis</name>
    <dbReference type="NCBI Taxonomy" id="231916"/>
    <lineage>
        <taxon>Eukaryota</taxon>
        <taxon>Fungi</taxon>
        <taxon>Dikarya</taxon>
        <taxon>Basidiomycota</taxon>
        <taxon>Agaricomycotina</taxon>
        <taxon>Agaricomycetes</taxon>
        <taxon>Agaricomycetidae</taxon>
        <taxon>Agaricales</taxon>
        <taxon>Agaricineae</taxon>
        <taxon>Hymenogastraceae</taxon>
        <taxon>Gymnopilus</taxon>
    </lineage>
</organism>
<dbReference type="Proteomes" id="UP000284706">
    <property type="component" value="Unassembled WGS sequence"/>
</dbReference>
<sequence length="266" mass="30508">MGQYFMFANLDAHQATRYMGKLGEFFYDGTTVDLIYLIAIPACALEGKSWRNLKSLNAHLVYPGSWAGDRIICLGDYAKTWPEGKLDDGNKETPRRFTRTVTQIRTRDFDHDWNLEKAYPTDRVWVLRNLTKKIYVRSNGVPTISKDDYELTYDEHKGFAGKPGLSHILFSRISWSDDFSISMAYDKDEDIARGAWAADRLDVRLLDEVEQELITDGWIDITQVEAKRIYDVFVQDGEIDSDCNFPEEPRMADSSGTVAEVFVAKE</sequence>
<proteinExistence type="predicted"/>
<keyword evidence="2" id="KW-1185">Reference proteome</keyword>
<protein>
    <submittedName>
        <fullName evidence="1">Uncharacterized protein</fullName>
    </submittedName>
</protein>
<evidence type="ECO:0000313" key="1">
    <source>
        <dbReference type="EMBL" id="PPQ99361.1"/>
    </source>
</evidence>
<reference evidence="1 2" key="1">
    <citation type="journal article" date="2018" name="Evol. Lett.">
        <title>Horizontal gene cluster transfer increased hallucinogenic mushroom diversity.</title>
        <authorList>
            <person name="Reynolds H.T."/>
            <person name="Vijayakumar V."/>
            <person name="Gluck-Thaler E."/>
            <person name="Korotkin H.B."/>
            <person name="Matheny P.B."/>
            <person name="Slot J.C."/>
        </authorList>
    </citation>
    <scope>NUCLEOTIDE SEQUENCE [LARGE SCALE GENOMIC DNA]</scope>
    <source>
        <strain evidence="1 2">SRW20</strain>
    </source>
</reference>
<evidence type="ECO:0000313" key="2">
    <source>
        <dbReference type="Proteomes" id="UP000284706"/>
    </source>
</evidence>
<name>A0A409Y8X5_9AGAR</name>
<accession>A0A409Y8X5</accession>
<dbReference type="InParanoid" id="A0A409Y8X5"/>
<gene>
    <name evidence="1" type="ORF">CVT26_014304</name>
</gene>
<comment type="caution">
    <text evidence="1">The sequence shown here is derived from an EMBL/GenBank/DDBJ whole genome shotgun (WGS) entry which is preliminary data.</text>
</comment>
<dbReference type="EMBL" id="NHYE01001067">
    <property type="protein sequence ID" value="PPQ99361.1"/>
    <property type="molecule type" value="Genomic_DNA"/>
</dbReference>
<dbReference type="OrthoDB" id="2588098at2759"/>